<feature type="region of interest" description="Disordered" evidence="1">
    <location>
        <begin position="164"/>
        <end position="220"/>
    </location>
</feature>
<dbReference type="EMBL" id="CAJOBF010000017">
    <property type="protein sequence ID" value="CAF3724605.1"/>
    <property type="molecule type" value="Genomic_DNA"/>
</dbReference>
<dbReference type="GO" id="GO:0061172">
    <property type="term" value="P:regulation of establishment of bipolar cell polarity"/>
    <property type="evidence" value="ECO:0007669"/>
    <property type="project" value="TreeGrafter"/>
</dbReference>
<dbReference type="SUPFAM" id="SSF49265">
    <property type="entry name" value="Fibronectin type III"/>
    <property type="match status" value="1"/>
</dbReference>
<keyword evidence="5" id="KW-1185">Reference proteome</keyword>
<organism evidence="4 5">
    <name type="scientific">Rotaria magnacalcarata</name>
    <dbReference type="NCBI Taxonomy" id="392030"/>
    <lineage>
        <taxon>Eukaryota</taxon>
        <taxon>Metazoa</taxon>
        <taxon>Spiralia</taxon>
        <taxon>Gnathifera</taxon>
        <taxon>Rotifera</taxon>
        <taxon>Eurotatoria</taxon>
        <taxon>Bdelloidea</taxon>
        <taxon>Philodinida</taxon>
        <taxon>Philodinidae</taxon>
        <taxon>Rotaria</taxon>
    </lineage>
</organism>
<comment type="caution">
    <text evidence="4">The sequence shown here is derived from an EMBL/GenBank/DDBJ whole genome shotgun (WGS) entry which is preliminary data.</text>
</comment>
<feature type="region of interest" description="Disordered" evidence="1">
    <location>
        <begin position="451"/>
        <end position="488"/>
    </location>
</feature>
<dbReference type="Pfam" id="PF00041">
    <property type="entry name" value="fn3"/>
    <property type="match status" value="1"/>
</dbReference>
<feature type="compositionally biased region" description="Low complexity" evidence="1">
    <location>
        <begin position="278"/>
        <end position="288"/>
    </location>
</feature>
<protein>
    <recommendedName>
        <fullName evidence="2">Fibronectin type-III domain-containing protein</fullName>
    </recommendedName>
</protein>
<dbReference type="InterPro" id="IPR039269">
    <property type="entry name" value="ANKFN1"/>
</dbReference>
<feature type="region of interest" description="Disordered" evidence="1">
    <location>
        <begin position="238"/>
        <end position="305"/>
    </location>
</feature>
<feature type="domain" description="Fibronectin type-III" evidence="2">
    <location>
        <begin position="572"/>
        <end position="674"/>
    </location>
</feature>
<feature type="region of interest" description="Disordered" evidence="1">
    <location>
        <begin position="716"/>
        <end position="741"/>
    </location>
</feature>
<feature type="compositionally biased region" description="Polar residues" evidence="1">
    <location>
        <begin position="259"/>
        <end position="277"/>
    </location>
</feature>
<dbReference type="GO" id="GO:0005819">
    <property type="term" value="C:spindle"/>
    <property type="evidence" value="ECO:0007669"/>
    <property type="project" value="TreeGrafter"/>
</dbReference>
<feature type="compositionally biased region" description="Low complexity" evidence="1">
    <location>
        <begin position="531"/>
        <end position="550"/>
    </location>
</feature>
<feature type="region of interest" description="Disordered" evidence="1">
    <location>
        <begin position="1388"/>
        <end position="1436"/>
    </location>
</feature>
<evidence type="ECO:0000313" key="5">
    <source>
        <dbReference type="Proteomes" id="UP000663866"/>
    </source>
</evidence>
<dbReference type="Proteomes" id="UP000663866">
    <property type="component" value="Unassembled WGS sequence"/>
</dbReference>
<dbReference type="InterPro" id="IPR003961">
    <property type="entry name" value="FN3_dom"/>
</dbReference>
<dbReference type="PROSITE" id="PS50853">
    <property type="entry name" value="FN3"/>
    <property type="match status" value="1"/>
</dbReference>
<dbReference type="EMBL" id="CAJOBG010000274">
    <property type="protein sequence ID" value="CAF3789787.1"/>
    <property type="molecule type" value="Genomic_DNA"/>
</dbReference>
<evidence type="ECO:0000256" key="1">
    <source>
        <dbReference type="SAM" id="MobiDB-lite"/>
    </source>
</evidence>
<dbReference type="Proteomes" id="UP000663842">
    <property type="component" value="Unassembled WGS sequence"/>
</dbReference>
<dbReference type="SMART" id="SM00060">
    <property type="entry name" value="FN3"/>
    <property type="match status" value="1"/>
</dbReference>
<dbReference type="GO" id="GO:0000132">
    <property type="term" value="P:establishment of mitotic spindle orientation"/>
    <property type="evidence" value="ECO:0007669"/>
    <property type="project" value="TreeGrafter"/>
</dbReference>
<proteinExistence type="predicted"/>
<feature type="region of interest" description="Disordered" evidence="1">
    <location>
        <begin position="527"/>
        <end position="550"/>
    </location>
</feature>
<accession>A0A819AYY2</accession>
<dbReference type="InterPro" id="IPR013783">
    <property type="entry name" value="Ig-like_fold"/>
</dbReference>
<sequence>MSGTDNWVKLYRWWQEHLKPHLHSSSSNLTEHDHQKRSSLLHRRSSLMSFRSSNKSVVTNTKKRASFGGVENDQLMANTISNGGFRYVRDSIRNKNSRTLYYFLKSNMNIPPLSSLTDIQHQSKRPSNIVRFRNRCRQMLVLTKQHNLLRRRFRKSTTCDISSDEILPDENNLESSKSTPMNRMRHSGMRRFSLVKLELPTGDSNTSLTDDSKGSIPSSSPNLIQKLLFRQFSPKTRPYSTGISSDDNVSSSTVSNDTLQSYASSGRRITTPTTPKHSWSNSSPSNNSKQNVDTRESLLAPPSTILSKNQQSDLTSYLSRRRNTTGSISINKIVDLKNTSSGNALKLSSGSALGSSSKLSTENIFQTVEDSDLFTTKQLLQVNESLANSYNEYDWCPLDIAIMLNNIPMIQLLVEYGGEESSRLQSGECRYQSVCHQLSMLSQQNCDETIKKSSSNKLTTDDVQFRRSSPSNDTQQRHRRISKGQQEQLQIQQQQQQQLYQQRTLTLTQMKDNYEQAAALRFVTKPRQKNSLSGESLQHESLSSSASSLNAPNSSKDFYYHQEKYQKRIPDAPTNVRLMVTGSNSITVTYDEPHRSNGAMVIKYKIEWCTNENFNESSPPECVVYSDIVKNCFLREYVIRDLPIGQKCYVRVSAGNIRGFGPPAIANPPYCVPSSWREFSKTSRPNICDLRFEEILNKMRPEKIVNERGSISTALSSSYNSNSGTIDGNESPDMSTSVNSMRTRRRSYGNLRRNLRQLFQLYPRLAKTMKRGLYLVSVMLNGERILVTNEDVLPMVEVDENYGHNLLGDFQWFMKLTFVWDDLKTLRPDLERCSSATSFYLRMKLVQAAIELQTLEEINNLGRLYHTYIRDNDGNIAFVLINDLSSNNSTDIRPIICPPNLKWISMAKFFETIKETESLTNNSSLQQITDKLPDMIDFYHASMRRLDSGLYVAYLKMQNSVDCVRVMVNRYMPGSLPCTKIRSVANVSREEWEWLHTYSINNNNNNNSNNDEKTTENAFDENGLSLFKIQFQEAAKELCLMLNLPKTHFSNSRIYDAQVVEIRDDLSLIILMSTADEVNVLSTPCSSSQRHSISNDCLTPFMYLPVYIFEVLQHLSNNYRFVSQYSRVSICLDFELICAQQSQREAFSMNELDESRYRLNHLLSCQQDLDDIWRSSRWLVDVINCAKDKSYAGISLKSWLTFQPSSNVQLKIITTDSSSSNYASDSELHTAKFSNSTLALPTTMTSTSLSSSSLNDTSLTKNYDSGFIDNESSNIIDRYTSNRTSTISTPESNDPIELTFYIPILTSNTLIPFKLRTNKMTTSNELLKIAMKQQNILLKSISTLSSSPSFVFVWIRSNGREQIIEDNLTAIEIEKRLIRYGGQIHVRSKGLSSSRSTQPLNRLSSPRSSPATQITSNTDSSNNNSNVPGSNLSLNI</sequence>
<feature type="compositionally biased region" description="Low complexity" evidence="1">
    <location>
        <begin position="244"/>
        <end position="258"/>
    </location>
</feature>
<gene>
    <name evidence="4" type="ORF">OVN521_LOCUS3237</name>
    <name evidence="3" type="ORF">UXM345_LOCUS427</name>
</gene>
<feature type="compositionally biased region" description="Polar residues" evidence="1">
    <location>
        <begin position="724"/>
        <end position="741"/>
    </location>
</feature>
<feature type="compositionally biased region" description="Polar residues" evidence="1">
    <location>
        <begin position="202"/>
        <end position="220"/>
    </location>
</feature>
<feature type="region of interest" description="Disordered" evidence="1">
    <location>
        <begin position="23"/>
        <end position="45"/>
    </location>
</feature>
<evidence type="ECO:0000313" key="3">
    <source>
        <dbReference type="EMBL" id="CAF3724605.1"/>
    </source>
</evidence>
<dbReference type="InterPro" id="IPR036116">
    <property type="entry name" value="FN3_sf"/>
</dbReference>
<reference evidence="4" key="1">
    <citation type="submission" date="2021-02" db="EMBL/GenBank/DDBJ databases">
        <authorList>
            <person name="Nowell W R."/>
        </authorList>
    </citation>
    <scope>NUCLEOTIDE SEQUENCE</scope>
</reference>
<dbReference type="PANTHER" id="PTHR21437:SF1">
    <property type="entry name" value="WIDE AWAKE"/>
    <property type="match status" value="1"/>
</dbReference>
<dbReference type="PANTHER" id="PTHR21437">
    <property type="entry name" value="WIDE AWAKE"/>
    <property type="match status" value="1"/>
</dbReference>
<name>A0A819AYY2_9BILA</name>
<evidence type="ECO:0000313" key="4">
    <source>
        <dbReference type="EMBL" id="CAF3789787.1"/>
    </source>
</evidence>
<dbReference type="Gene3D" id="2.60.40.10">
    <property type="entry name" value="Immunoglobulins"/>
    <property type="match status" value="1"/>
</dbReference>
<dbReference type="CDD" id="cd00063">
    <property type="entry name" value="FN3"/>
    <property type="match status" value="1"/>
</dbReference>
<evidence type="ECO:0000259" key="2">
    <source>
        <dbReference type="PROSITE" id="PS50853"/>
    </source>
</evidence>
<feature type="compositionally biased region" description="Low complexity" evidence="1">
    <location>
        <begin position="1399"/>
        <end position="1436"/>
    </location>
</feature>